<evidence type="ECO:0000259" key="2">
    <source>
        <dbReference type="PROSITE" id="PS50883"/>
    </source>
</evidence>
<dbReference type="Pfam" id="PF12860">
    <property type="entry name" value="PAS_7"/>
    <property type="match status" value="3"/>
</dbReference>
<dbReference type="InterPro" id="IPR000014">
    <property type="entry name" value="PAS"/>
</dbReference>
<accession>A0A1G6AE06</accession>
<dbReference type="NCBIfam" id="TIGR00254">
    <property type="entry name" value="GGDEF"/>
    <property type="match status" value="1"/>
</dbReference>
<evidence type="ECO:0000259" key="3">
    <source>
        <dbReference type="PROSITE" id="PS50887"/>
    </source>
</evidence>
<dbReference type="SMART" id="SM00091">
    <property type="entry name" value="PAS"/>
    <property type="match status" value="3"/>
</dbReference>
<dbReference type="SUPFAM" id="SSF55073">
    <property type="entry name" value="Nucleotide cyclase"/>
    <property type="match status" value="1"/>
</dbReference>
<dbReference type="InterPro" id="IPR029787">
    <property type="entry name" value="Nucleotide_cyclase"/>
</dbReference>
<dbReference type="SMART" id="SM00052">
    <property type="entry name" value="EAL"/>
    <property type="match status" value="1"/>
</dbReference>
<dbReference type="STRING" id="665467.SAMN02982931_00500"/>
<dbReference type="InterPro" id="IPR052155">
    <property type="entry name" value="Biofilm_reg_signaling"/>
</dbReference>
<dbReference type="Gene3D" id="3.30.450.20">
    <property type="entry name" value="PAS domain"/>
    <property type="match status" value="3"/>
</dbReference>
<dbReference type="Pfam" id="PF00563">
    <property type="entry name" value="EAL"/>
    <property type="match status" value="1"/>
</dbReference>
<dbReference type="AlphaFoldDB" id="A0A1G6AE06"/>
<dbReference type="InterPro" id="IPR001633">
    <property type="entry name" value="EAL_dom"/>
</dbReference>
<dbReference type="RefSeq" id="WP_090874608.1">
    <property type="nucleotide sequence ID" value="NZ_FMXQ01000001.1"/>
</dbReference>
<protein>
    <submittedName>
        <fullName evidence="4">Diguanylate cyclase (GGDEF) domain-containing protein</fullName>
    </submittedName>
</protein>
<keyword evidence="1" id="KW-0175">Coiled coil</keyword>
<name>A0A1G6AE06_9HYPH</name>
<dbReference type="InterPro" id="IPR043128">
    <property type="entry name" value="Rev_trsase/Diguanyl_cyclase"/>
</dbReference>
<dbReference type="Gene3D" id="3.30.70.270">
    <property type="match status" value="1"/>
</dbReference>
<feature type="coiled-coil region" evidence="1">
    <location>
        <begin position="263"/>
        <end position="290"/>
    </location>
</feature>
<dbReference type="InterPro" id="IPR000160">
    <property type="entry name" value="GGDEF_dom"/>
</dbReference>
<evidence type="ECO:0000313" key="5">
    <source>
        <dbReference type="Proteomes" id="UP000199071"/>
    </source>
</evidence>
<evidence type="ECO:0000313" key="4">
    <source>
        <dbReference type="EMBL" id="SDB06678.1"/>
    </source>
</evidence>
<feature type="domain" description="GGDEF" evidence="3">
    <location>
        <begin position="440"/>
        <end position="573"/>
    </location>
</feature>
<sequence length="844" mass="93830">MTFSSRASTHPEKDDAIEYLDAALSSLPCGFSVWDDEFRLILANRRYLDIYRLPADKVHRGMPLEDMVGLIVASGNHPGASVADLLPAYRERLLQATDPAKPRVDERSIRGRTIETTHTRHPVLGWIVTHEDVTDRRQREAALRQRNLQLDAALDSMLYGFSLWGKDLKLVLCNRRFVELLGLDPTADWIGASLFEVLLGSTEAGNHQGRSASELHELYLTRLAAVSGDGSFVTEEVLANGRIVKVGFHQTSDLCWVATYEDVTEQKDQVQALQQRERELAQQNMRFEAAVNHMSQGLCMFDKDRRLIVCNKPYADLYGTAPDLVRPRTRLEDILQDRIDKGLHPKEGAEAYLESRIKLAARQSDTVDVVEMEDGQIISVLHHPMADGGWVSTHQDITDERRTEARIRHLARHDALTDLPNRMAFNECMAMAENRIARGEMVALLFIDLDFYKTVNDIYGHAIGDAVLVRVASRLRQSCRQDDVVARLGGDEFAILHGPLRTDKDAAGLAARLVALMAEPMLIDGHEVVIGASIGIATAPTDGQTASTLMKNADLALYQAKEDGRGAYRVFEPSLGAAAQLRMAFEMDLRLALTAGQLEVVFQPLLSLDDQRICSLEALLRWNHPTRGVVMPNDILPVAEKTGLIVPIGQWVLNKACSEAAKWADTVRIAVNLSPAQFRFRDLPRQVADALAMSGIAPDRLELEVSEAALRDNPTAMETLRQLRQIGVRLALDDLGTGDSALQFLRNFRFDKLKIDRSFVKDILSRPDSMVIVSGFIELAKSLEMETTAAGVETIDQLDLMRRKGCSEIQGFLFSPPLPANAVATFFTETGSGEDRQPTRLNAS</sequence>
<evidence type="ECO:0000256" key="1">
    <source>
        <dbReference type="SAM" id="Coils"/>
    </source>
</evidence>
<dbReference type="CDD" id="cd01948">
    <property type="entry name" value="EAL"/>
    <property type="match status" value="1"/>
</dbReference>
<dbReference type="PROSITE" id="PS50887">
    <property type="entry name" value="GGDEF"/>
    <property type="match status" value="1"/>
</dbReference>
<dbReference type="Pfam" id="PF00990">
    <property type="entry name" value="GGDEF"/>
    <property type="match status" value="1"/>
</dbReference>
<proteinExistence type="predicted"/>
<dbReference type="SUPFAM" id="SSF141868">
    <property type="entry name" value="EAL domain-like"/>
    <property type="match status" value="1"/>
</dbReference>
<dbReference type="OrthoDB" id="9814202at2"/>
<organism evidence="4 5">
    <name type="scientific">Bauldia litoralis</name>
    <dbReference type="NCBI Taxonomy" id="665467"/>
    <lineage>
        <taxon>Bacteria</taxon>
        <taxon>Pseudomonadati</taxon>
        <taxon>Pseudomonadota</taxon>
        <taxon>Alphaproteobacteria</taxon>
        <taxon>Hyphomicrobiales</taxon>
        <taxon>Kaistiaceae</taxon>
        <taxon>Bauldia</taxon>
    </lineage>
</organism>
<dbReference type="PANTHER" id="PTHR44757">
    <property type="entry name" value="DIGUANYLATE CYCLASE DGCP"/>
    <property type="match status" value="1"/>
</dbReference>
<dbReference type="PANTHER" id="PTHR44757:SF2">
    <property type="entry name" value="BIOFILM ARCHITECTURE MAINTENANCE PROTEIN MBAA"/>
    <property type="match status" value="1"/>
</dbReference>
<dbReference type="SMART" id="SM00267">
    <property type="entry name" value="GGDEF"/>
    <property type="match status" value="1"/>
</dbReference>
<dbReference type="PROSITE" id="PS50883">
    <property type="entry name" value="EAL"/>
    <property type="match status" value="1"/>
</dbReference>
<dbReference type="Gene3D" id="3.20.20.450">
    <property type="entry name" value="EAL domain"/>
    <property type="match status" value="1"/>
</dbReference>
<dbReference type="InterPro" id="IPR035965">
    <property type="entry name" value="PAS-like_dom_sf"/>
</dbReference>
<keyword evidence="5" id="KW-1185">Reference proteome</keyword>
<dbReference type="EMBL" id="FMXQ01000001">
    <property type="protein sequence ID" value="SDB06678.1"/>
    <property type="molecule type" value="Genomic_DNA"/>
</dbReference>
<dbReference type="Proteomes" id="UP000199071">
    <property type="component" value="Unassembled WGS sequence"/>
</dbReference>
<dbReference type="InterPro" id="IPR035919">
    <property type="entry name" value="EAL_sf"/>
</dbReference>
<feature type="domain" description="EAL" evidence="2">
    <location>
        <begin position="582"/>
        <end position="831"/>
    </location>
</feature>
<dbReference type="SUPFAM" id="SSF55785">
    <property type="entry name" value="PYP-like sensor domain (PAS domain)"/>
    <property type="match status" value="3"/>
</dbReference>
<dbReference type="CDD" id="cd01949">
    <property type="entry name" value="GGDEF"/>
    <property type="match status" value="1"/>
</dbReference>
<gene>
    <name evidence="4" type="ORF">SAMN02982931_00500</name>
</gene>
<reference evidence="4 5" key="1">
    <citation type="submission" date="2016-10" db="EMBL/GenBank/DDBJ databases">
        <authorList>
            <person name="de Groot N.N."/>
        </authorList>
    </citation>
    <scope>NUCLEOTIDE SEQUENCE [LARGE SCALE GENOMIC DNA]</scope>
    <source>
        <strain evidence="4 5">ATCC 35022</strain>
    </source>
</reference>